<gene>
    <name evidence="2" type="ORF">EKO27_g7014</name>
</gene>
<accession>A0A439D0W7</accession>
<dbReference type="AlphaFoldDB" id="A0A439D0W7"/>
<feature type="compositionally biased region" description="Basic residues" evidence="1">
    <location>
        <begin position="33"/>
        <end position="45"/>
    </location>
</feature>
<comment type="caution">
    <text evidence="2">The sequence shown here is derived from an EMBL/GenBank/DDBJ whole genome shotgun (WGS) entry which is preliminary data.</text>
</comment>
<reference evidence="2 3" key="1">
    <citation type="submission" date="2018-12" db="EMBL/GenBank/DDBJ databases">
        <title>Draft genome sequence of Xylaria grammica IHI A82.</title>
        <authorList>
            <person name="Buettner E."/>
            <person name="Kellner H."/>
        </authorList>
    </citation>
    <scope>NUCLEOTIDE SEQUENCE [LARGE SCALE GENOMIC DNA]</scope>
    <source>
        <strain evidence="2 3">IHI A82</strain>
    </source>
</reference>
<proteinExistence type="predicted"/>
<evidence type="ECO:0000313" key="3">
    <source>
        <dbReference type="Proteomes" id="UP000286045"/>
    </source>
</evidence>
<organism evidence="2 3">
    <name type="scientific">Xylaria grammica</name>
    <dbReference type="NCBI Taxonomy" id="363999"/>
    <lineage>
        <taxon>Eukaryota</taxon>
        <taxon>Fungi</taxon>
        <taxon>Dikarya</taxon>
        <taxon>Ascomycota</taxon>
        <taxon>Pezizomycotina</taxon>
        <taxon>Sordariomycetes</taxon>
        <taxon>Xylariomycetidae</taxon>
        <taxon>Xylariales</taxon>
        <taxon>Xylariaceae</taxon>
        <taxon>Xylaria</taxon>
    </lineage>
</organism>
<evidence type="ECO:0000256" key="1">
    <source>
        <dbReference type="SAM" id="MobiDB-lite"/>
    </source>
</evidence>
<name>A0A439D0W7_9PEZI</name>
<feature type="region of interest" description="Disordered" evidence="1">
    <location>
        <begin position="25"/>
        <end position="76"/>
    </location>
</feature>
<feature type="compositionally biased region" description="Basic and acidic residues" evidence="1">
    <location>
        <begin position="56"/>
        <end position="66"/>
    </location>
</feature>
<keyword evidence="3" id="KW-1185">Reference proteome</keyword>
<sequence>MPPTNSAPPFSPAVGHPASSVIKKLRFEPVTKAGRKKRNRAKKRKLEALQAGVPDEQGRFPPEKKPMQQPTAIPKPNLVLKSQEKTDLRQLVTEENTIDEELSEQIRLAIMEKKTEELQGYVNQIQDAVTIVANFPRLKKQIAIATAALAPATDEEE</sequence>
<evidence type="ECO:0000313" key="2">
    <source>
        <dbReference type="EMBL" id="RWA08099.1"/>
    </source>
</evidence>
<dbReference type="EMBL" id="RYZI01000219">
    <property type="protein sequence ID" value="RWA08099.1"/>
    <property type="molecule type" value="Genomic_DNA"/>
</dbReference>
<protein>
    <submittedName>
        <fullName evidence="2">Uncharacterized protein</fullName>
    </submittedName>
</protein>
<dbReference type="Proteomes" id="UP000286045">
    <property type="component" value="Unassembled WGS sequence"/>
</dbReference>